<organism evidence="2 3">
    <name type="scientific">Candidatus Zambryskibacteria bacterium CG_4_9_14_3_um_filter_42_15</name>
    <dbReference type="NCBI Taxonomy" id="1975112"/>
    <lineage>
        <taxon>Bacteria</taxon>
        <taxon>Candidatus Zambryskiibacteriota</taxon>
    </lineage>
</organism>
<dbReference type="EMBL" id="PFXF01000025">
    <property type="protein sequence ID" value="PJA32634.1"/>
    <property type="molecule type" value="Genomic_DNA"/>
</dbReference>
<dbReference type="AlphaFoldDB" id="A0A2M7WRL4"/>
<evidence type="ECO:0000313" key="2">
    <source>
        <dbReference type="EMBL" id="PJA32634.1"/>
    </source>
</evidence>
<dbReference type="GO" id="GO:0003677">
    <property type="term" value="F:DNA binding"/>
    <property type="evidence" value="ECO:0007669"/>
    <property type="project" value="InterPro"/>
</dbReference>
<comment type="caution">
    <text evidence="2">The sequence shown here is derived from an EMBL/GenBank/DDBJ whole genome shotgun (WGS) entry which is preliminary data.</text>
</comment>
<dbReference type="InterPro" id="IPR002686">
    <property type="entry name" value="Transposase_17"/>
</dbReference>
<dbReference type="Gene3D" id="3.30.70.1290">
    <property type="entry name" value="Transposase IS200-like"/>
    <property type="match status" value="1"/>
</dbReference>
<feature type="domain" description="Transposase IS200-like" evidence="1">
    <location>
        <begin position="7"/>
        <end position="139"/>
    </location>
</feature>
<dbReference type="SMART" id="SM01321">
    <property type="entry name" value="Y1_Tnp"/>
    <property type="match status" value="1"/>
</dbReference>
<dbReference type="SUPFAM" id="SSF143422">
    <property type="entry name" value="Transposase IS200-like"/>
    <property type="match status" value="1"/>
</dbReference>
<dbReference type="Proteomes" id="UP000230758">
    <property type="component" value="Unassembled WGS sequence"/>
</dbReference>
<dbReference type="GO" id="GO:0004803">
    <property type="term" value="F:transposase activity"/>
    <property type="evidence" value="ECO:0007669"/>
    <property type="project" value="InterPro"/>
</dbReference>
<proteinExistence type="predicted"/>
<name>A0A2M7WRL4_9BACT</name>
<dbReference type="Pfam" id="PF01797">
    <property type="entry name" value="Y1_Tnp"/>
    <property type="match status" value="1"/>
</dbReference>
<evidence type="ECO:0000259" key="1">
    <source>
        <dbReference type="SMART" id="SM01321"/>
    </source>
</evidence>
<accession>A0A2M7WRL4</accession>
<evidence type="ECO:0000313" key="3">
    <source>
        <dbReference type="Proteomes" id="UP000230758"/>
    </source>
</evidence>
<dbReference type="GO" id="GO:0006313">
    <property type="term" value="P:DNA transposition"/>
    <property type="evidence" value="ECO:0007669"/>
    <property type="project" value="InterPro"/>
</dbReference>
<gene>
    <name evidence="2" type="ORF">CO185_02310</name>
</gene>
<reference evidence="3" key="1">
    <citation type="submission" date="2017-09" db="EMBL/GenBank/DDBJ databases">
        <title>Depth-based differentiation of microbial function through sediment-hosted aquifers and enrichment of novel symbionts in the deep terrestrial subsurface.</title>
        <authorList>
            <person name="Probst A.J."/>
            <person name="Ladd B."/>
            <person name="Jarett J.K."/>
            <person name="Geller-Mcgrath D.E."/>
            <person name="Sieber C.M.K."/>
            <person name="Emerson J.B."/>
            <person name="Anantharaman K."/>
            <person name="Thomas B.C."/>
            <person name="Malmstrom R."/>
            <person name="Stieglmeier M."/>
            <person name="Klingl A."/>
            <person name="Woyke T."/>
            <person name="Ryan C.M."/>
            <person name="Banfield J.F."/>
        </authorList>
    </citation>
    <scope>NUCLEOTIDE SEQUENCE [LARGE SCALE GENOMIC DNA]</scope>
</reference>
<protein>
    <recommendedName>
        <fullName evidence="1">Transposase IS200-like domain-containing protein</fullName>
    </recommendedName>
</protein>
<sequence>MRNIRLVEGEIYHVLNRGVDRRLIFQQQSDLERFFDGMQNFNTLKPIGHLPRSRNPVSIDQKLVDFIAYNLNPNHFHFILKQLTEKGIERFIHRLTISHSKYFNLKYSRTGTLFQGRFKAIHVDSNEYLLHLSAYVNLNDAAHAHESKPKLSKSSWKEYIGESKEKFCDKSIILEQFKNREKYKKFAERTLQDIVDRKILMLELDNDPLSKPGFDRGSYKR</sequence>
<dbReference type="PANTHER" id="PTHR34322">
    <property type="entry name" value="TRANSPOSASE, Y1_TNP DOMAIN-CONTAINING"/>
    <property type="match status" value="1"/>
</dbReference>
<dbReference type="PANTHER" id="PTHR34322:SF2">
    <property type="entry name" value="TRANSPOSASE IS200-LIKE DOMAIN-CONTAINING PROTEIN"/>
    <property type="match status" value="1"/>
</dbReference>
<dbReference type="InterPro" id="IPR036515">
    <property type="entry name" value="Transposase_17_sf"/>
</dbReference>